<feature type="compositionally biased region" description="Low complexity" evidence="2">
    <location>
        <begin position="219"/>
        <end position="248"/>
    </location>
</feature>
<feature type="region of interest" description="Disordered" evidence="2">
    <location>
        <begin position="209"/>
        <end position="259"/>
    </location>
</feature>
<evidence type="ECO:0000256" key="2">
    <source>
        <dbReference type="SAM" id="MobiDB-lite"/>
    </source>
</evidence>
<dbReference type="AlphaFoldDB" id="A0A0M3ICR4"/>
<dbReference type="Pfam" id="PF02181">
    <property type="entry name" value="FH2"/>
    <property type="match status" value="1"/>
</dbReference>
<feature type="compositionally biased region" description="Low complexity" evidence="2">
    <location>
        <begin position="285"/>
        <end position="302"/>
    </location>
</feature>
<sequence length="763" mass="84045">MLANGGTLAASGVVAGTAPTTTMFGNGGTTTAADLAALFGAGTSNGLIDSAALSPVAAAASAFNPLASMTDAATLLQLSQLFAAQQQHSLVQQFHVAQQQHNAQQPQHHQQQILQDKKRSYPCTFQFCVLCQKNVHSSKLPCHIRQCHVAKPMFQCPACDFTSTYSKNNVKSHMVSLHGLAGDPISYMEQYASQVEEFMKKCFPHVRGRGRPIHGGGRISPASPASPRSIESAASRRASGSFGSANGANMVSQRQYTHSQRRLSAKQAIQISLQEQLLALAKATRSNNATNENNSSSTTSPSLAHSEENGARNVPSATADVKPGVAIKLEYAESNNNTDMDTCVSSSASVTEEANRSISTTNSVTPNSGANFGIRSPLNGLKTQQIIANSQRLQPGENLQPRYLLHELQWQVLNDEQISRTVFETFNTQAFMEKLDLSHFEPLLEDSTFLTDEQLEKIADVRRQIHLQTFEIMFAVHRLDLAVLSADNVDLVASIAPSAVDIHRFKNYEMSNSVSTLGENEQFILQLSKIERMEEKLHAMSHMSRFASRVGELNQQLNGLTAAAKLLHNSAEFHNILQLLLTCGNLISGDFNAQIIKGFRTSCLLEMCSFKFPPPSESTLISILAECILKHFPELEKFMEHIPIIEKAAQTNFRSMCSVIRQLELGHSRVIIELQFGGTTPMVSDFIESAEPLLVEIKDMLVLTKESFFDLRNVFQEQLISTLQFFGEPINCDEESPFQPEKFFAKIAMFCRHLQKALIDLHE</sequence>
<dbReference type="SMART" id="SM00498">
    <property type="entry name" value="FH2"/>
    <property type="match status" value="1"/>
</dbReference>
<dbReference type="InterPro" id="IPR043592">
    <property type="entry name" value="FMNL_animal"/>
</dbReference>
<dbReference type="Gene3D" id="1.20.58.2220">
    <property type="entry name" value="Formin, FH2 domain"/>
    <property type="match status" value="1"/>
</dbReference>
<dbReference type="InterPro" id="IPR015425">
    <property type="entry name" value="FH2_Formin"/>
</dbReference>
<reference evidence="5" key="1">
    <citation type="submission" date="2017-02" db="UniProtKB">
        <authorList>
            <consortium name="WormBaseParasite"/>
        </authorList>
    </citation>
    <scope>IDENTIFICATION</scope>
</reference>
<accession>A0A0M3ICR4</accession>
<dbReference type="PROSITE" id="PS51444">
    <property type="entry name" value="FH2"/>
    <property type="match status" value="1"/>
</dbReference>
<dbReference type="GO" id="GO:0005829">
    <property type="term" value="C:cytosol"/>
    <property type="evidence" value="ECO:0007669"/>
    <property type="project" value="TreeGrafter"/>
</dbReference>
<dbReference type="PANTHER" id="PTHR45857">
    <property type="entry name" value="FORMIN-LIKE PROTEIN"/>
    <property type="match status" value="1"/>
</dbReference>
<evidence type="ECO:0000313" key="5">
    <source>
        <dbReference type="WBParaSite" id="ALUE_0001570601-mRNA-1"/>
    </source>
</evidence>
<dbReference type="GO" id="GO:0008360">
    <property type="term" value="P:regulation of cell shape"/>
    <property type="evidence" value="ECO:0007669"/>
    <property type="project" value="TreeGrafter"/>
</dbReference>
<dbReference type="GO" id="GO:0016477">
    <property type="term" value="P:cell migration"/>
    <property type="evidence" value="ECO:0007669"/>
    <property type="project" value="TreeGrafter"/>
</dbReference>
<protein>
    <submittedName>
        <fullName evidence="5">FH2 domain-containing protein</fullName>
    </submittedName>
</protein>
<feature type="region of interest" description="Disordered" evidence="2">
    <location>
        <begin position="285"/>
        <end position="318"/>
    </location>
</feature>
<dbReference type="WBParaSite" id="ALUE_0001570601-mRNA-1">
    <property type="protein sequence ID" value="ALUE_0001570601-mRNA-1"/>
    <property type="gene ID" value="ALUE_0001570601"/>
</dbReference>
<dbReference type="InterPro" id="IPR042201">
    <property type="entry name" value="FH2_Formin_sf"/>
</dbReference>
<dbReference type="GO" id="GO:0051015">
    <property type="term" value="F:actin filament binding"/>
    <property type="evidence" value="ECO:0007669"/>
    <property type="project" value="TreeGrafter"/>
</dbReference>
<dbReference type="Proteomes" id="UP000036681">
    <property type="component" value="Unplaced"/>
</dbReference>
<feature type="compositionally biased region" description="Polar residues" evidence="2">
    <location>
        <begin position="249"/>
        <end position="258"/>
    </location>
</feature>
<proteinExistence type="inferred from homology"/>
<organism evidence="4 5">
    <name type="scientific">Ascaris lumbricoides</name>
    <name type="common">Giant roundworm</name>
    <dbReference type="NCBI Taxonomy" id="6252"/>
    <lineage>
        <taxon>Eukaryota</taxon>
        <taxon>Metazoa</taxon>
        <taxon>Ecdysozoa</taxon>
        <taxon>Nematoda</taxon>
        <taxon>Chromadorea</taxon>
        <taxon>Rhabditida</taxon>
        <taxon>Spirurina</taxon>
        <taxon>Ascaridomorpha</taxon>
        <taxon>Ascaridoidea</taxon>
        <taxon>Ascarididae</taxon>
        <taxon>Ascaris</taxon>
    </lineage>
</organism>
<name>A0A0M3ICR4_ASCLU</name>
<evidence type="ECO:0000313" key="4">
    <source>
        <dbReference type="Proteomes" id="UP000036681"/>
    </source>
</evidence>
<evidence type="ECO:0000259" key="3">
    <source>
        <dbReference type="PROSITE" id="PS51444"/>
    </source>
</evidence>
<feature type="domain" description="FH2" evidence="3">
    <location>
        <begin position="381"/>
        <end position="763"/>
    </location>
</feature>
<dbReference type="SUPFAM" id="SSF101447">
    <property type="entry name" value="Formin homology 2 domain (FH2 domain)"/>
    <property type="match status" value="1"/>
</dbReference>
<dbReference type="PANTHER" id="PTHR45857:SF8">
    <property type="entry name" value="FORMIN-HOMOLOGY AND ZINC FINGER DOMAINS PROTEIN 1"/>
    <property type="match status" value="1"/>
</dbReference>
<keyword evidence="4" id="KW-1185">Reference proteome</keyword>
<dbReference type="GO" id="GO:0030866">
    <property type="term" value="P:cortical actin cytoskeleton organization"/>
    <property type="evidence" value="ECO:0007669"/>
    <property type="project" value="TreeGrafter"/>
</dbReference>
<comment type="similarity">
    <text evidence="1">Belongs to the formin homology family.</text>
</comment>
<evidence type="ECO:0000256" key="1">
    <source>
        <dbReference type="ARBA" id="ARBA00023449"/>
    </source>
</evidence>